<feature type="compositionally biased region" description="Acidic residues" evidence="1">
    <location>
        <begin position="117"/>
        <end position="138"/>
    </location>
</feature>
<dbReference type="InterPro" id="IPR036322">
    <property type="entry name" value="WD40_repeat_dom_sf"/>
</dbReference>
<proteinExistence type="predicted"/>
<sequence>MNLDDDDIGSFGLPTSSSTRPSHHPPSSYISTRVGRKKRPRVLASGGGGGPAVFVVARSSSDFGGVVGAERPPLPRPRFPPPPATSSARRYDDVGHRRRRPSSLNDYRDVDSHRRDDDDDDYDGGIDEKKEDEEDGGEIVDGSTGGHEKRKKQLGLRSFLRAKTTEESHAPNAWKRNSVMTNLGGGARSGDEGRHGEIDDVSSVVVASASSGHCGGGDDYDVGKSSVESGGDQDSRSHHMRKCNEDCGDESRFDMRSCLLRGCHGIPPMAAYSRSRGRGGAEGRHRRYADDDLFSRPGRPIPDTGDVGRRHRRRLPQSHETRLLRGECGVNVLGILLRRSYHPSPLRSSSSTSSISNHLVRFVDRGTHWNVSPTVGLSSALSSIHGDDENGIARGEIRAMSFDRQGVLLATGDNRGYVRLYDFDDVRSADVSGRNASSRSSRSYWRRLTVMRDTHAYWLKSGGGRRGGSADEVDEDNEAGSSGDVDDGAIDPKESEHDEVEDYGEDDDSGMKCIEKLRSIETPAALVRPVMSFLCGVQPGSSRISGVLWSPNNQDHLLVSFANRQELHIYDVGSVETPLPCIRLGDSHHPMARCAVEGIARVLFLPTSSSRCHPAIMTRILAGGTRGTMRMWTIPMLSRRQRTAASFGNLGTPQCAWSFSAFGSGAEGVCDMLALGSNGDNDEKADRPTMTTTSSSPPPSTKSLVLLAGDESSLVLIDTDRCTRKAFSTTVTPTIVASWDMHQLMSKELSKVDVESRLPARGWMAAHGLRLLRREWTDRDSSFEVGIITSCGWMFVAELKVPHRASTGPVDANLTHASGPAVIHRLSIVHRTPRIRCFNSSNEPLTTLGGVALQFSLPEIPVPSTSLRQDVIWLGDVKRMKFIMPSKDKYVLSEEHGILSSPKRSASSSGLLRYPGDGLLLAHFDGRTSSLVDAQGEEAGEERMSNETYIHARLPLSSGSPQTLAAHPSGDWMAIGYGGAGRGEATTKQIELVSLRKTPTLQCSRPWL</sequence>
<comment type="caution">
    <text evidence="2">The sequence shown here is derived from an EMBL/GenBank/DDBJ whole genome shotgun (WGS) entry which is preliminary data.</text>
</comment>
<dbReference type="AlphaFoldDB" id="A0ABD3RCL0"/>
<dbReference type="Proteomes" id="UP001530377">
    <property type="component" value="Unassembled WGS sequence"/>
</dbReference>
<feature type="region of interest" description="Disordered" evidence="1">
    <location>
        <begin position="209"/>
        <end position="243"/>
    </location>
</feature>
<feature type="region of interest" description="Disordered" evidence="1">
    <location>
        <begin position="291"/>
        <end position="311"/>
    </location>
</feature>
<evidence type="ECO:0000256" key="1">
    <source>
        <dbReference type="SAM" id="MobiDB-lite"/>
    </source>
</evidence>
<protein>
    <submittedName>
        <fullName evidence="2">Uncharacterized protein</fullName>
    </submittedName>
</protein>
<feature type="compositionally biased region" description="Pro residues" evidence="1">
    <location>
        <begin position="72"/>
        <end position="84"/>
    </location>
</feature>
<feature type="compositionally biased region" description="Basic and acidic residues" evidence="1">
    <location>
        <begin position="106"/>
        <end position="116"/>
    </location>
</feature>
<name>A0ABD3RCL0_9STRA</name>
<dbReference type="InterPro" id="IPR015943">
    <property type="entry name" value="WD40/YVTN_repeat-like_dom_sf"/>
</dbReference>
<feature type="region of interest" description="Disordered" evidence="1">
    <location>
        <begin position="1"/>
        <end position="196"/>
    </location>
</feature>
<feature type="compositionally biased region" description="Basic and acidic residues" evidence="1">
    <location>
        <begin position="233"/>
        <end position="243"/>
    </location>
</feature>
<dbReference type="EMBL" id="JALLPB020000309">
    <property type="protein sequence ID" value="KAL3810723.1"/>
    <property type="molecule type" value="Genomic_DNA"/>
</dbReference>
<reference evidence="2 3" key="1">
    <citation type="submission" date="2024-10" db="EMBL/GenBank/DDBJ databases">
        <title>Updated reference genomes for cyclostephanoid diatoms.</title>
        <authorList>
            <person name="Roberts W.R."/>
            <person name="Alverson A.J."/>
        </authorList>
    </citation>
    <scope>NUCLEOTIDE SEQUENCE [LARGE SCALE GENOMIC DNA]</scope>
    <source>
        <strain evidence="2 3">AJA228-03</strain>
    </source>
</reference>
<keyword evidence="3" id="KW-1185">Reference proteome</keyword>
<feature type="region of interest" description="Disordered" evidence="1">
    <location>
        <begin position="680"/>
        <end position="703"/>
    </location>
</feature>
<accession>A0ABD3RCL0</accession>
<evidence type="ECO:0000313" key="2">
    <source>
        <dbReference type="EMBL" id="KAL3810723.1"/>
    </source>
</evidence>
<feature type="region of interest" description="Disordered" evidence="1">
    <location>
        <begin position="461"/>
        <end position="509"/>
    </location>
</feature>
<feature type="compositionally biased region" description="Low complexity" evidence="1">
    <location>
        <begin position="14"/>
        <end position="28"/>
    </location>
</feature>
<gene>
    <name evidence="2" type="ORF">ACHAXA_008496</name>
</gene>
<feature type="compositionally biased region" description="Acidic residues" evidence="1">
    <location>
        <begin position="497"/>
        <end position="508"/>
    </location>
</feature>
<organism evidence="2 3">
    <name type="scientific">Cyclostephanos tholiformis</name>
    <dbReference type="NCBI Taxonomy" id="382380"/>
    <lineage>
        <taxon>Eukaryota</taxon>
        <taxon>Sar</taxon>
        <taxon>Stramenopiles</taxon>
        <taxon>Ochrophyta</taxon>
        <taxon>Bacillariophyta</taxon>
        <taxon>Coscinodiscophyceae</taxon>
        <taxon>Thalassiosirophycidae</taxon>
        <taxon>Stephanodiscales</taxon>
        <taxon>Stephanodiscaceae</taxon>
        <taxon>Cyclostephanos</taxon>
    </lineage>
</organism>
<feature type="compositionally biased region" description="Acidic residues" evidence="1">
    <location>
        <begin position="471"/>
        <end position="489"/>
    </location>
</feature>
<dbReference type="Gene3D" id="2.130.10.10">
    <property type="entry name" value="YVTN repeat-like/Quinoprotein amine dehydrogenase"/>
    <property type="match status" value="1"/>
</dbReference>
<dbReference type="SUPFAM" id="SSF50978">
    <property type="entry name" value="WD40 repeat-like"/>
    <property type="match status" value="1"/>
</dbReference>
<evidence type="ECO:0000313" key="3">
    <source>
        <dbReference type="Proteomes" id="UP001530377"/>
    </source>
</evidence>